<accession>A0ABZ3F9E1</accession>
<dbReference type="RefSeq" id="WP_034326839.1">
    <property type="nucleotide sequence ID" value="NZ_CP145316.1"/>
</dbReference>
<gene>
    <name evidence="1" type="ORF">V3I05_03385</name>
</gene>
<protein>
    <submittedName>
        <fullName evidence="1">Uncharacterized protein</fullName>
    </submittedName>
</protein>
<reference evidence="1 2" key="1">
    <citation type="submission" date="2024-02" db="EMBL/GenBank/DDBJ databases">
        <title>Genome and pathogenicity analysis of Helicobacter mastomyrinus isolated from mice.</title>
        <authorList>
            <person name="Zhu L."/>
        </authorList>
    </citation>
    <scope>NUCLEOTIDE SEQUENCE [LARGE SCALE GENOMIC DNA]</scope>
    <source>
        <strain evidence="1 2">Hm-17</strain>
    </source>
</reference>
<keyword evidence="2" id="KW-1185">Reference proteome</keyword>
<evidence type="ECO:0000313" key="1">
    <source>
        <dbReference type="EMBL" id="XAM18737.1"/>
    </source>
</evidence>
<name>A0ABZ3F9E1_9HELI</name>
<proteinExistence type="predicted"/>
<evidence type="ECO:0000313" key="2">
    <source>
        <dbReference type="Proteomes" id="UP001434737"/>
    </source>
</evidence>
<dbReference type="EMBL" id="CP145316">
    <property type="protein sequence ID" value="XAM18737.1"/>
    <property type="molecule type" value="Genomic_DNA"/>
</dbReference>
<sequence>MKKKQKREECKAWLKGDRDNNLNYVRELLEGIHYIGMRKDFYGKHACLSSLIVRVATCIDELVPEKNESSAIHHHERGSIGFEEIVRQNLCKKDGRSTKGNQ</sequence>
<organism evidence="1 2">
    <name type="scientific">Helicobacter mastomyrinus</name>
    <dbReference type="NCBI Taxonomy" id="287948"/>
    <lineage>
        <taxon>Bacteria</taxon>
        <taxon>Pseudomonadati</taxon>
        <taxon>Campylobacterota</taxon>
        <taxon>Epsilonproteobacteria</taxon>
        <taxon>Campylobacterales</taxon>
        <taxon>Helicobacteraceae</taxon>
        <taxon>Helicobacter</taxon>
    </lineage>
</organism>
<dbReference type="Proteomes" id="UP001434737">
    <property type="component" value="Chromosome"/>
</dbReference>